<evidence type="ECO:0000313" key="3">
    <source>
        <dbReference type="EMBL" id="KAG7392821.1"/>
    </source>
</evidence>
<protein>
    <submittedName>
        <fullName evidence="3">Uncharacterized protein</fullName>
    </submittedName>
</protein>
<keyword evidence="1" id="KW-0175">Coiled coil</keyword>
<comment type="caution">
    <text evidence="3">The sequence shown here is derived from an EMBL/GenBank/DDBJ whole genome shotgun (WGS) entry which is preliminary data.</text>
</comment>
<feature type="region of interest" description="Disordered" evidence="2">
    <location>
        <begin position="228"/>
        <end position="264"/>
    </location>
</feature>
<feature type="compositionally biased region" description="Acidic residues" evidence="2">
    <location>
        <begin position="652"/>
        <end position="671"/>
    </location>
</feature>
<sequence>MAASSQGDDDDEERRALERELAAELAALSAQDVGFDEDLGGDVDQNDAIAGSNGESETAYVRLDLDKVLKQVSEGSADEVQDLLGHASGSSSSREEHQVPPITSWELLLRSVERSDREFFQPCHENLQEIRTSILHGQQVTGEGEEQPHQWEDQVVPPTLELATSQPEETALLTSVHESEQQANSLGKVEKSKQKCEKIATANVSTVATDNLLEQAVASEAAGLARVNPARPAPNAPEPPTQTLPLPDVRLPTIIPDENQSEDDRAMRKELQVITKQQEARALRRLKVQAAYEKERDEAAQLLVRLQVEFDAQEKNSEITRQEARERTLMAKEEIRCRQVAAAKLEANEMALMTLADEVSQKFAAELARIQNAISKETAQMEAEDQAERHRVQVERQTRHKKQQNLAWCQFGEVLRELAKYHEIQRQNRDQQTQRERRECVHMRAEEVSMRRVMAESRALCEQQERERNRALMRFEEKLASAREDLKWSRKLQAEERFREDSCRGFMEDEEGRARSAWAFAHKLQLVQMQNEERSRLAMSQEEERCQRAWMYLAGLAEAETKERERQRQAQRLRTRSNVSAGLQGLGGVFRQHQMVLCLAKWRRWHEESIGEDRIRSETADNAAKRIQLWHRSCRERLQQLDSVEPPLILEDFSDDEEQPQVEEDSEDDGDMEELAVGVDVNSSESQEAALRLQSTFRGFHVRRKFANALALAVAVGEHEEADSFDAVDLDDLIQLPPELVDGWEDPMLPLAQRQYPPMPQRDHREEESFSHLENIEMVALEEEDQSVEHAKSVVKAKSPPVAKNPPKEQTLAASLWNKMKRVKQRQQQTQQERQRQQDPAYRVQKLLNRKPNNCSDSNQNGNSSNNQSSLSRLQTPQRGQKAPSTVSWSSTSTAKKKPKVKLPSLVERLRKQTMAER</sequence>
<evidence type="ECO:0000256" key="1">
    <source>
        <dbReference type="SAM" id="Coils"/>
    </source>
</evidence>
<feature type="region of interest" description="Disordered" evidence="2">
    <location>
        <begin position="783"/>
        <end position="918"/>
    </location>
</feature>
<dbReference type="AlphaFoldDB" id="A0A8T1WI13"/>
<accession>A0A8T1WI13</accession>
<keyword evidence="4" id="KW-1185">Reference proteome</keyword>
<feature type="compositionally biased region" description="Acidic residues" evidence="2">
    <location>
        <begin position="35"/>
        <end position="45"/>
    </location>
</feature>
<organism evidence="3 4">
    <name type="scientific">Phytophthora pseudosyringae</name>
    <dbReference type="NCBI Taxonomy" id="221518"/>
    <lineage>
        <taxon>Eukaryota</taxon>
        <taxon>Sar</taxon>
        <taxon>Stramenopiles</taxon>
        <taxon>Oomycota</taxon>
        <taxon>Peronosporomycetes</taxon>
        <taxon>Peronosporales</taxon>
        <taxon>Peronosporaceae</taxon>
        <taxon>Phytophthora</taxon>
    </lineage>
</organism>
<dbReference type="Proteomes" id="UP000694044">
    <property type="component" value="Unassembled WGS sequence"/>
</dbReference>
<feature type="compositionally biased region" description="Pro residues" evidence="2">
    <location>
        <begin position="231"/>
        <end position="242"/>
    </location>
</feature>
<dbReference type="EMBL" id="JAGDFM010000008">
    <property type="protein sequence ID" value="KAG7392821.1"/>
    <property type="molecule type" value="Genomic_DNA"/>
</dbReference>
<reference evidence="3" key="1">
    <citation type="submission" date="2021-02" db="EMBL/GenBank/DDBJ databases">
        <authorList>
            <person name="Palmer J.M."/>
        </authorList>
    </citation>
    <scope>NUCLEOTIDE SEQUENCE</scope>
    <source>
        <strain evidence="3">SCRP734</strain>
    </source>
</reference>
<dbReference type="OrthoDB" id="113091at2759"/>
<name>A0A8T1WI13_9STRA</name>
<gene>
    <name evidence="3" type="ORF">PHYPSEUDO_014308</name>
</gene>
<feature type="region of interest" description="Disordered" evidence="2">
    <location>
        <begin position="35"/>
        <end position="56"/>
    </location>
</feature>
<feature type="region of interest" description="Disordered" evidence="2">
    <location>
        <begin position="650"/>
        <end position="671"/>
    </location>
</feature>
<feature type="region of interest" description="Disordered" evidence="2">
    <location>
        <begin position="80"/>
        <end position="100"/>
    </location>
</feature>
<proteinExistence type="predicted"/>
<feature type="coiled-coil region" evidence="1">
    <location>
        <begin position="289"/>
        <end position="316"/>
    </location>
</feature>
<feature type="compositionally biased region" description="Low complexity" evidence="2">
    <location>
        <begin position="853"/>
        <end position="872"/>
    </location>
</feature>
<dbReference type="PROSITE" id="PS50096">
    <property type="entry name" value="IQ"/>
    <property type="match status" value="1"/>
</dbReference>
<evidence type="ECO:0000256" key="2">
    <source>
        <dbReference type="SAM" id="MobiDB-lite"/>
    </source>
</evidence>
<evidence type="ECO:0000313" key="4">
    <source>
        <dbReference type="Proteomes" id="UP000694044"/>
    </source>
</evidence>
<feature type="compositionally biased region" description="Basic and acidic residues" evidence="2">
    <location>
        <begin position="908"/>
        <end position="918"/>
    </location>
</feature>
<feature type="compositionally biased region" description="Low complexity" evidence="2">
    <location>
        <begin position="882"/>
        <end position="894"/>
    </location>
</feature>